<evidence type="ECO:0000313" key="4">
    <source>
        <dbReference type="Proteomes" id="UP000245609"/>
    </source>
</evidence>
<dbReference type="EMBL" id="MBFS01002065">
    <property type="protein sequence ID" value="PVV00350.1"/>
    <property type="molecule type" value="Genomic_DNA"/>
</dbReference>
<keyword evidence="2" id="KW-0472">Membrane</keyword>
<comment type="caution">
    <text evidence="3">The sequence shown here is derived from an EMBL/GenBank/DDBJ whole genome shotgun (WGS) entry which is preliminary data.</text>
</comment>
<dbReference type="AlphaFoldDB" id="A0A2T9Z6Y7"/>
<organism evidence="3 4">
    <name type="scientific">Smittium megazygosporum</name>
    <dbReference type="NCBI Taxonomy" id="133381"/>
    <lineage>
        <taxon>Eukaryota</taxon>
        <taxon>Fungi</taxon>
        <taxon>Fungi incertae sedis</taxon>
        <taxon>Zoopagomycota</taxon>
        <taxon>Kickxellomycotina</taxon>
        <taxon>Harpellomycetes</taxon>
        <taxon>Harpellales</taxon>
        <taxon>Legeriomycetaceae</taxon>
        <taxon>Smittium</taxon>
    </lineage>
</organism>
<dbReference type="GO" id="GO:0005789">
    <property type="term" value="C:endoplasmic reticulum membrane"/>
    <property type="evidence" value="ECO:0007669"/>
    <property type="project" value="TreeGrafter"/>
</dbReference>
<feature type="transmembrane region" description="Helical" evidence="2">
    <location>
        <begin position="74"/>
        <end position="92"/>
    </location>
</feature>
<sequence>METSNLSTQDSSNQANEQHVPGQAPLKSLINDLVSSVFQEGVNKGVMNFVNLIFAMLFFLILIIMYIIEPNIHLTILLVIVSGVFFGLQYIVSAYSALKNENTESEPPKEKTSNSVETTPQPTTRSRSLRKRL</sequence>
<feature type="region of interest" description="Disordered" evidence="1">
    <location>
        <begin position="101"/>
        <end position="133"/>
    </location>
</feature>
<keyword evidence="2" id="KW-1133">Transmembrane helix</keyword>
<dbReference type="PANTHER" id="PTHR28251:SF1">
    <property type="entry name" value="V-TYPE ATPASE ASSEMBLY FACTOR PKR1"/>
    <property type="match status" value="1"/>
</dbReference>
<accession>A0A2T9Z6Y7</accession>
<dbReference type="InterPro" id="IPR013945">
    <property type="entry name" value="Pkr1"/>
</dbReference>
<dbReference type="OrthoDB" id="9626941at2759"/>
<protein>
    <submittedName>
        <fullName evidence="3">Uncharacterized protein</fullName>
    </submittedName>
</protein>
<name>A0A2T9Z6Y7_9FUNG</name>
<feature type="transmembrane region" description="Helical" evidence="2">
    <location>
        <begin position="49"/>
        <end position="68"/>
    </location>
</feature>
<keyword evidence="4" id="KW-1185">Reference proteome</keyword>
<dbReference type="Proteomes" id="UP000245609">
    <property type="component" value="Unassembled WGS sequence"/>
</dbReference>
<evidence type="ECO:0000313" key="3">
    <source>
        <dbReference type="EMBL" id="PVV00350.1"/>
    </source>
</evidence>
<proteinExistence type="predicted"/>
<evidence type="ECO:0000256" key="1">
    <source>
        <dbReference type="SAM" id="MobiDB-lite"/>
    </source>
</evidence>
<reference evidence="3 4" key="1">
    <citation type="journal article" date="2018" name="MBio">
        <title>Comparative Genomics Reveals the Core Gene Toolbox for the Fungus-Insect Symbiosis.</title>
        <authorList>
            <person name="Wang Y."/>
            <person name="Stata M."/>
            <person name="Wang W."/>
            <person name="Stajich J.E."/>
            <person name="White M.M."/>
            <person name="Moncalvo J.M."/>
        </authorList>
    </citation>
    <scope>NUCLEOTIDE SEQUENCE [LARGE SCALE GENOMIC DNA]</scope>
    <source>
        <strain evidence="3 4">SC-DP-2</strain>
    </source>
</reference>
<feature type="compositionally biased region" description="Polar residues" evidence="1">
    <location>
        <begin position="113"/>
        <end position="126"/>
    </location>
</feature>
<dbReference type="PANTHER" id="PTHR28251">
    <property type="entry name" value="V-TYPE ATPASE ASSEMBLY FACTOR PKR1"/>
    <property type="match status" value="1"/>
</dbReference>
<dbReference type="GO" id="GO:0070072">
    <property type="term" value="P:vacuolar proton-transporting V-type ATPase complex assembly"/>
    <property type="evidence" value="ECO:0007669"/>
    <property type="project" value="InterPro"/>
</dbReference>
<evidence type="ECO:0000256" key="2">
    <source>
        <dbReference type="SAM" id="Phobius"/>
    </source>
</evidence>
<keyword evidence="2" id="KW-0812">Transmembrane</keyword>
<dbReference type="Pfam" id="PF08636">
    <property type="entry name" value="Pkr1"/>
    <property type="match status" value="1"/>
</dbReference>
<gene>
    <name evidence="3" type="ORF">BB560_005275</name>
</gene>